<evidence type="ECO:0000313" key="1">
    <source>
        <dbReference type="EMBL" id="USV55844.1"/>
    </source>
</evidence>
<gene>
    <name evidence="1" type="ORF">NHF51_10710</name>
</gene>
<protein>
    <submittedName>
        <fullName evidence="1">Uncharacterized protein</fullName>
    </submittedName>
</protein>
<dbReference type="AlphaFoldDB" id="A0AAE9MCU0"/>
<dbReference type="Proteomes" id="UP001056890">
    <property type="component" value="Chromosome"/>
</dbReference>
<dbReference type="EMBL" id="CP099717">
    <property type="protein sequence ID" value="USV55844.1"/>
    <property type="molecule type" value="Genomic_DNA"/>
</dbReference>
<dbReference type="RefSeq" id="WP_252994378.1">
    <property type="nucleotide sequence ID" value="NZ_CP099717.1"/>
</dbReference>
<evidence type="ECO:0000313" key="2">
    <source>
        <dbReference type="Proteomes" id="UP001056890"/>
    </source>
</evidence>
<accession>A0AAE9MCU0</accession>
<reference evidence="1" key="1">
    <citation type="submission" date="2022-06" db="EMBL/GenBank/DDBJ databases">
        <title>Complete Genome of Aeromonas sp. Strain SOD01 Isolated from an Urban Freshwater Stream.</title>
        <authorList>
            <person name="Williams L.E."/>
            <person name="Brysgel T."/>
            <person name="Capestro E.M."/>
            <person name="Foltz G.V."/>
            <person name="Gardner A.E."/>
            <person name="Ingrassia J."/>
            <person name="Peterson E."/>
            <person name="Arruda J."/>
            <person name="Flaherty I."/>
            <person name="Hunt M."/>
            <person name="Pappas G."/>
            <person name="Ramsaran S."/>
            <person name="Rocha M."/>
        </authorList>
    </citation>
    <scope>NUCLEOTIDE SEQUENCE</scope>
    <source>
        <strain evidence="1">SOD01</strain>
    </source>
</reference>
<proteinExistence type="predicted"/>
<keyword evidence="2" id="KW-1185">Reference proteome</keyword>
<organism evidence="1 2">
    <name type="scientific">Aeromonas encheleia</name>
    <dbReference type="NCBI Taxonomy" id="73010"/>
    <lineage>
        <taxon>Bacteria</taxon>
        <taxon>Pseudomonadati</taxon>
        <taxon>Pseudomonadota</taxon>
        <taxon>Gammaproteobacteria</taxon>
        <taxon>Aeromonadales</taxon>
        <taxon>Aeromonadaceae</taxon>
        <taxon>Aeromonas</taxon>
    </lineage>
</organism>
<name>A0AAE9MCU0_9GAMM</name>
<sequence>MDKKYQFTFKIKDSKGHVGLHVHMTDERLSYPEDCCAFINRNYRDYIKFSLDEEIERIVSIPVKDKNDSDKCEQRIKILHDKIDSFMNQNNILGFIWEGPEAGDKVIYPNGFKK</sequence>